<sequence length="411" mass="45629">MIASSYTHNTACRICGGTDLVEVLDLGSTPPANAYLKEEDLMKPESSYPLVLYFCRSCSLAQLLDVVHQDILFKDYHFLTSASSPSVEHFSRYAEEEIRPRVTSPDDLVIDIGGNDGILLSFVKDYARVLNVDPADNLAPLSEGNGVSFYPAFFTSQTADDILATYGKAKVVAANNVFAHTDPLKDVFKGIAKLIGDDGTFIFEVHWAKHFIEEGAFDQVYHEHLCFHSLHALRHLIEAAGMSIFDVHIVPMQGRSLRVFAAKGRTPTPNVERVLVEEKEAGLTDEATYHRFAQKIGANKEKLLSLLRELKAAGKKITGYGAPAKGNTLLNYYGIGPDILDYLTDTTILKQGLYSPGMHIPIVSPKRLLTDTPDYILLLAWNFRDVILEKEKALRQKGIKFIITVPDVEVL</sequence>
<dbReference type="Pfam" id="PF08484">
    <property type="entry name" value="Methyltransf_14"/>
    <property type="match status" value="1"/>
</dbReference>
<evidence type="ECO:0000259" key="2">
    <source>
        <dbReference type="Pfam" id="PF08484"/>
    </source>
</evidence>
<evidence type="ECO:0000313" key="4">
    <source>
        <dbReference type="Proteomes" id="UP000178919"/>
    </source>
</evidence>
<accession>A0A1F6F2Y8</accession>
<dbReference type="InterPro" id="IPR029063">
    <property type="entry name" value="SAM-dependent_MTases_sf"/>
</dbReference>
<name>A0A1F6F2Y8_9BACT</name>
<gene>
    <name evidence="3" type="ORF">A3J11_00850</name>
</gene>
<proteinExistence type="predicted"/>
<dbReference type="SUPFAM" id="SSF53335">
    <property type="entry name" value="S-adenosyl-L-methionine-dependent methyltransferases"/>
    <property type="match status" value="1"/>
</dbReference>
<dbReference type="InterPro" id="IPR038576">
    <property type="entry name" value="Methyltransf_Zn-bd_dom_put_sf"/>
</dbReference>
<dbReference type="PANTHER" id="PTHR43861:SF5">
    <property type="entry name" value="BLL5978 PROTEIN"/>
    <property type="match status" value="1"/>
</dbReference>
<dbReference type="Gene3D" id="6.10.250.3100">
    <property type="match status" value="1"/>
</dbReference>
<feature type="domain" description="Methyltransferase putative zinc binding" evidence="1">
    <location>
        <begin position="12"/>
        <end position="73"/>
    </location>
</feature>
<evidence type="ECO:0008006" key="5">
    <source>
        <dbReference type="Google" id="ProtNLM"/>
    </source>
</evidence>
<dbReference type="PANTHER" id="PTHR43861">
    <property type="entry name" value="TRANS-ACONITATE 2-METHYLTRANSFERASE-RELATED"/>
    <property type="match status" value="1"/>
</dbReference>
<feature type="domain" description="C-methyltransferase" evidence="2">
    <location>
        <begin position="252"/>
        <end position="406"/>
    </location>
</feature>
<protein>
    <recommendedName>
        <fullName evidence="5">Methyltransferase</fullName>
    </recommendedName>
</protein>
<dbReference type="InterPro" id="IPR013691">
    <property type="entry name" value="MeTrfase_14"/>
</dbReference>
<evidence type="ECO:0000313" key="3">
    <source>
        <dbReference type="EMBL" id="OGG80214.1"/>
    </source>
</evidence>
<comment type="caution">
    <text evidence="3">The sequence shown here is derived from an EMBL/GenBank/DDBJ whole genome shotgun (WGS) entry which is preliminary data.</text>
</comment>
<dbReference type="Gene3D" id="3.40.50.150">
    <property type="entry name" value="Vaccinia Virus protein VP39"/>
    <property type="match status" value="1"/>
</dbReference>
<dbReference type="Gene3D" id="6.20.50.110">
    <property type="entry name" value="Methyltransferase, zinc-binding domain"/>
    <property type="match status" value="1"/>
</dbReference>
<organism evidence="3 4">
    <name type="scientific">Candidatus Kaiserbacteria bacterium RIFCSPLOWO2_02_FULL_55_12</name>
    <dbReference type="NCBI Taxonomy" id="1798522"/>
    <lineage>
        <taxon>Bacteria</taxon>
        <taxon>Candidatus Kaiseribacteriota</taxon>
    </lineage>
</organism>
<dbReference type="InterPro" id="IPR013630">
    <property type="entry name" value="Methyltransf_Zn-bd_dom_put"/>
</dbReference>
<dbReference type="EMBL" id="MFMJ01000001">
    <property type="protein sequence ID" value="OGG80214.1"/>
    <property type="molecule type" value="Genomic_DNA"/>
</dbReference>
<evidence type="ECO:0000259" key="1">
    <source>
        <dbReference type="Pfam" id="PF08421"/>
    </source>
</evidence>
<dbReference type="Gene3D" id="3.40.50.720">
    <property type="entry name" value="NAD(P)-binding Rossmann-like Domain"/>
    <property type="match status" value="1"/>
</dbReference>
<dbReference type="Pfam" id="PF08421">
    <property type="entry name" value="Methyltransf_13"/>
    <property type="match status" value="1"/>
</dbReference>
<dbReference type="Proteomes" id="UP000178919">
    <property type="component" value="Unassembled WGS sequence"/>
</dbReference>
<dbReference type="Pfam" id="PF13489">
    <property type="entry name" value="Methyltransf_23"/>
    <property type="match status" value="1"/>
</dbReference>
<dbReference type="AlphaFoldDB" id="A0A1F6F2Y8"/>
<reference evidence="3 4" key="1">
    <citation type="journal article" date="2016" name="Nat. Commun.">
        <title>Thousands of microbial genomes shed light on interconnected biogeochemical processes in an aquifer system.</title>
        <authorList>
            <person name="Anantharaman K."/>
            <person name="Brown C.T."/>
            <person name="Hug L.A."/>
            <person name="Sharon I."/>
            <person name="Castelle C.J."/>
            <person name="Probst A.J."/>
            <person name="Thomas B.C."/>
            <person name="Singh A."/>
            <person name="Wilkins M.J."/>
            <person name="Karaoz U."/>
            <person name="Brodie E.L."/>
            <person name="Williams K.H."/>
            <person name="Hubbard S.S."/>
            <person name="Banfield J.F."/>
        </authorList>
    </citation>
    <scope>NUCLEOTIDE SEQUENCE [LARGE SCALE GENOMIC DNA]</scope>
</reference>